<proteinExistence type="predicted"/>
<evidence type="ECO:0000313" key="2">
    <source>
        <dbReference type="Proteomes" id="UP000886998"/>
    </source>
</evidence>
<dbReference type="EMBL" id="BMAV01006649">
    <property type="protein sequence ID" value="GFY48759.1"/>
    <property type="molecule type" value="Genomic_DNA"/>
</dbReference>
<name>A0A8X6X8Q6_9ARAC</name>
<protein>
    <submittedName>
        <fullName evidence="1">Uncharacterized protein</fullName>
    </submittedName>
</protein>
<keyword evidence="2" id="KW-1185">Reference proteome</keyword>
<dbReference type="OrthoDB" id="567787at2759"/>
<sequence length="434" mass="51379">MKYNHIRWTKWKATYTKTYKNGHCHGTQNKTDLEFDFLKGTSVHDQSRADFCKLRFKEKLYTRMYALSSHISLPGTVVYDSDSRKGTEYSNPINYTALGLEFLYRHPEYQEDYQLYLENENPDYENRILQQDFSDLTSRYDDVQLEKLLSNERALERKYSDPNEYSISEYQNEGRLYPQYYMQQPNTANERYYPLDYRQVPERYAVVKKPRPRKINSAWPVQFLPMSQDLASRSAYSNRGKHVRIKRSFPKHIFKDSLNKRKASRRYRRHVGPHDGGGIQRVISTGTLAPSSAKDGSGVDLIYATFWFYPSETQGLLPEDKECIQSRMKMEKERFDPSNAYYEMDHDAYEEMVTEECLKKSGHLKNQRNSKKGYNPFNREMGQMTVYRTHLNCVCHSKKTSKQKCAKILPFDEQMWTSYMGYYGNSVAKQRYAL</sequence>
<gene>
    <name evidence="1" type="primary">AVEN_174697_1</name>
    <name evidence="1" type="ORF">TNIN_295581</name>
</gene>
<organism evidence="1 2">
    <name type="scientific">Trichonephila inaurata madagascariensis</name>
    <dbReference type="NCBI Taxonomy" id="2747483"/>
    <lineage>
        <taxon>Eukaryota</taxon>
        <taxon>Metazoa</taxon>
        <taxon>Ecdysozoa</taxon>
        <taxon>Arthropoda</taxon>
        <taxon>Chelicerata</taxon>
        <taxon>Arachnida</taxon>
        <taxon>Araneae</taxon>
        <taxon>Araneomorphae</taxon>
        <taxon>Entelegynae</taxon>
        <taxon>Araneoidea</taxon>
        <taxon>Nephilidae</taxon>
        <taxon>Trichonephila</taxon>
        <taxon>Trichonephila inaurata</taxon>
    </lineage>
</organism>
<dbReference type="Proteomes" id="UP000886998">
    <property type="component" value="Unassembled WGS sequence"/>
</dbReference>
<evidence type="ECO:0000313" key="1">
    <source>
        <dbReference type="EMBL" id="GFY48759.1"/>
    </source>
</evidence>
<accession>A0A8X6X8Q6</accession>
<dbReference type="AlphaFoldDB" id="A0A8X6X8Q6"/>
<reference evidence="1" key="1">
    <citation type="submission" date="2020-08" db="EMBL/GenBank/DDBJ databases">
        <title>Multicomponent nature underlies the extraordinary mechanical properties of spider dragline silk.</title>
        <authorList>
            <person name="Kono N."/>
            <person name="Nakamura H."/>
            <person name="Mori M."/>
            <person name="Yoshida Y."/>
            <person name="Ohtoshi R."/>
            <person name="Malay A.D."/>
            <person name="Moran D.A.P."/>
            <person name="Tomita M."/>
            <person name="Numata K."/>
            <person name="Arakawa K."/>
        </authorList>
    </citation>
    <scope>NUCLEOTIDE SEQUENCE</scope>
</reference>
<comment type="caution">
    <text evidence="1">The sequence shown here is derived from an EMBL/GenBank/DDBJ whole genome shotgun (WGS) entry which is preliminary data.</text>
</comment>